<dbReference type="OrthoDB" id="6475849at2759"/>
<gene>
    <name evidence="12" type="ORF">AFUS01_LOCUS26390</name>
</gene>
<dbReference type="CDD" id="cd08662">
    <property type="entry name" value="M13"/>
    <property type="match status" value="1"/>
</dbReference>
<evidence type="ECO:0000313" key="12">
    <source>
        <dbReference type="EMBL" id="CAG7815727.1"/>
    </source>
</evidence>
<comment type="subcellular location">
    <subcellularLocation>
        <location evidence="2">Cell membrane</location>
        <topology evidence="2">Single-pass type II membrane protein</topology>
    </subcellularLocation>
</comment>
<dbReference type="EMBL" id="CAJVCH010351926">
    <property type="protein sequence ID" value="CAG7815727.1"/>
    <property type="molecule type" value="Genomic_DNA"/>
</dbReference>
<feature type="domain" description="Peptidase M13 N-terminal" evidence="11">
    <location>
        <begin position="46"/>
        <end position="463"/>
    </location>
</feature>
<comment type="caution">
    <text evidence="12">The sequence shown here is derived from an EMBL/GenBank/DDBJ whole genome shotgun (WGS) entry which is preliminary data.</text>
</comment>
<reference evidence="12" key="1">
    <citation type="submission" date="2021-06" db="EMBL/GenBank/DDBJ databases">
        <authorList>
            <person name="Hodson N. C."/>
            <person name="Mongue J. A."/>
            <person name="Jaron S. K."/>
        </authorList>
    </citation>
    <scope>NUCLEOTIDE SEQUENCE</scope>
</reference>
<evidence type="ECO:0000313" key="13">
    <source>
        <dbReference type="Proteomes" id="UP000708208"/>
    </source>
</evidence>
<keyword evidence="9" id="KW-0472">Membrane</keyword>
<evidence type="ECO:0000259" key="10">
    <source>
        <dbReference type="Pfam" id="PF01431"/>
    </source>
</evidence>
<keyword evidence="5" id="KW-0479">Metal-binding</keyword>
<feature type="transmembrane region" description="Helical" evidence="9">
    <location>
        <begin position="7"/>
        <end position="29"/>
    </location>
</feature>
<comment type="similarity">
    <text evidence="3">Belongs to the peptidase M13 family.</text>
</comment>
<evidence type="ECO:0000256" key="5">
    <source>
        <dbReference type="ARBA" id="ARBA00022723"/>
    </source>
</evidence>
<accession>A0A8J2PAU6</accession>
<evidence type="ECO:0000256" key="9">
    <source>
        <dbReference type="SAM" id="Phobius"/>
    </source>
</evidence>
<evidence type="ECO:0000256" key="4">
    <source>
        <dbReference type="ARBA" id="ARBA00022670"/>
    </source>
</evidence>
<dbReference type="GO" id="GO:0004222">
    <property type="term" value="F:metalloendopeptidase activity"/>
    <property type="evidence" value="ECO:0007669"/>
    <property type="project" value="InterPro"/>
</dbReference>
<comment type="cofactor">
    <cofactor evidence="1">
        <name>Zn(2+)</name>
        <dbReference type="ChEBI" id="CHEBI:29105"/>
    </cofactor>
</comment>
<dbReference type="GO" id="GO:0046872">
    <property type="term" value="F:metal ion binding"/>
    <property type="evidence" value="ECO:0007669"/>
    <property type="project" value="UniProtKB-KW"/>
</dbReference>
<dbReference type="AlphaFoldDB" id="A0A8J2PAU6"/>
<dbReference type="GO" id="GO:0005886">
    <property type="term" value="C:plasma membrane"/>
    <property type="evidence" value="ECO:0007669"/>
    <property type="project" value="UniProtKB-SubCell"/>
</dbReference>
<dbReference type="PANTHER" id="PTHR11733:SF167">
    <property type="entry name" value="FI17812P1-RELATED"/>
    <property type="match status" value="1"/>
</dbReference>
<keyword evidence="6" id="KW-0378">Hydrolase</keyword>
<sequence length="719" mass="82120">MLTRVVVCIITAVILIAAVVLLILDWHYLEYALWHHEHEGTNDEDPCNNFYNYACADWTKQNRLPLGEEVKWSVFTKREKEIQDTILEIMSSPIKTNDTQPLKLAKRFFLDCNNTDEMSARGMAPLVTVLEQLGGWTFFSPQGTGNNLSLTESILRLKGMAGWDKKIGFYKDRGLFYVKVNPKPEGEAILTIYPPSIVMEHIYLKPFSVDDPYVNYRSYIHAVISEIYRNESDTNSSSEDEEFELYDQVDRMVRFEARLANAVRQENFETSHTLTFSIKDFQLYVDNGSVALRRQHRTIDWVQVFKNISPKLRITANHKILVIFPVYFQELGNVLGKTNLKLATIKNFLIWTVVSNVISETTDVMRDIQARFDQNPLIPRELYCSSLVDNDSQGHFFSWIFAVGNEFVQRFLSSADINLVGNLIDTIRESFITIIGELPWLDTFTKTNLEAHLKSTKIEIGYPPWIKNLTMLELFYKGIELREGYHFENYLAFMNFQAETIGLEDSSSIYLQTPMLSVSPRYTASAKTLSIPGGVFGSPYFYPSENLSAENFGAMGTIIGHEMSHAIYSYLKVFAKPEDAPKFPLWSNDSENAAEEKFSCLKTQYRKLAKTINVTLTGSTLQEDVADNVGFAVTYSAFERWEKEQAVGIGSIMISAQKFFLAFAKIWCANYGEHISTWHAPHSRTRIRVTAMVSNSPGFSEVWNCSKTTSANGQCRVFN</sequence>
<keyword evidence="13" id="KW-1185">Reference proteome</keyword>
<dbReference type="Proteomes" id="UP000708208">
    <property type="component" value="Unassembled WGS sequence"/>
</dbReference>
<dbReference type="InterPro" id="IPR018497">
    <property type="entry name" value="Peptidase_M13_C"/>
</dbReference>
<proteinExistence type="inferred from homology"/>
<evidence type="ECO:0000256" key="8">
    <source>
        <dbReference type="ARBA" id="ARBA00023049"/>
    </source>
</evidence>
<keyword evidence="7" id="KW-0862">Zinc</keyword>
<keyword evidence="9" id="KW-0812">Transmembrane</keyword>
<dbReference type="InterPro" id="IPR000718">
    <property type="entry name" value="Peptidase_M13"/>
</dbReference>
<evidence type="ECO:0000256" key="3">
    <source>
        <dbReference type="ARBA" id="ARBA00007357"/>
    </source>
</evidence>
<dbReference type="Pfam" id="PF01431">
    <property type="entry name" value="Peptidase_M13"/>
    <property type="match status" value="1"/>
</dbReference>
<name>A0A8J2PAU6_9HEXA</name>
<evidence type="ECO:0000256" key="7">
    <source>
        <dbReference type="ARBA" id="ARBA00022833"/>
    </source>
</evidence>
<protein>
    <recommendedName>
        <fullName evidence="14">Endothelin-converting enzyme 1</fullName>
    </recommendedName>
</protein>
<dbReference type="GO" id="GO:0016485">
    <property type="term" value="P:protein processing"/>
    <property type="evidence" value="ECO:0007669"/>
    <property type="project" value="TreeGrafter"/>
</dbReference>
<evidence type="ECO:0000256" key="2">
    <source>
        <dbReference type="ARBA" id="ARBA00004401"/>
    </source>
</evidence>
<organism evidence="12 13">
    <name type="scientific">Allacma fusca</name>
    <dbReference type="NCBI Taxonomy" id="39272"/>
    <lineage>
        <taxon>Eukaryota</taxon>
        <taxon>Metazoa</taxon>
        <taxon>Ecdysozoa</taxon>
        <taxon>Arthropoda</taxon>
        <taxon>Hexapoda</taxon>
        <taxon>Collembola</taxon>
        <taxon>Symphypleona</taxon>
        <taxon>Sminthuridae</taxon>
        <taxon>Allacma</taxon>
    </lineage>
</organism>
<evidence type="ECO:0000256" key="1">
    <source>
        <dbReference type="ARBA" id="ARBA00001947"/>
    </source>
</evidence>
<keyword evidence="4" id="KW-0645">Protease</keyword>
<dbReference type="Pfam" id="PF05649">
    <property type="entry name" value="Peptidase_M13_N"/>
    <property type="match status" value="1"/>
</dbReference>
<dbReference type="PROSITE" id="PS51885">
    <property type="entry name" value="NEPRILYSIN"/>
    <property type="match status" value="1"/>
</dbReference>
<evidence type="ECO:0000256" key="6">
    <source>
        <dbReference type="ARBA" id="ARBA00022801"/>
    </source>
</evidence>
<feature type="domain" description="Peptidase M13 C-terminal" evidence="10">
    <location>
        <begin position="522"/>
        <end position="711"/>
    </location>
</feature>
<keyword evidence="8" id="KW-0482">Metalloprotease</keyword>
<evidence type="ECO:0000259" key="11">
    <source>
        <dbReference type="Pfam" id="PF05649"/>
    </source>
</evidence>
<evidence type="ECO:0008006" key="14">
    <source>
        <dbReference type="Google" id="ProtNLM"/>
    </source>
</evidence>
<keyword evidence="9" id="KW-1133">Transmembrane helix</keyword>
<dbReference type="PANTHER" id="PTHR11733">
    <property type="entry name" value="ZINC METALLOPROTEASE FAMILY M13 NEPRILYSIN-RELATED"/>
    <property type="match status" value="1"/>
</dbReference>
<dbReference type="InterPro" id="IPR008753">
    <property type="entry name" value="Peptidase_M13_N"/>
</dbReference>